<dbReference type="GO" id="GO:0004553">
    <property type="term" value="F:hydrolase activity, hydrolyzing O-glycosyl compounds"/>
    <property type="evidence" value="ECO:0007669"/>
    <property type="project" value="InterPro"/>
</dbReference>
<dbReference type="CAZy" id="GH102">
    <property type="family name" value="Glycoside Hydrolase Family 102"/>
</dbReference>
<dbReference type="InterPro" id="IPR026044">
    <property type="entry name" value="MltA"/>
</dbReference>
<dbReference type="GO" id="GO:0008933">
    <property type="term" value="F:peptidoglycan lytic transglycosylase activity"/>
    <property type="evidence" value="ECO:0007669"/>
    <property type="project" value="TreeGrafter"/>
</dbReference>
<dbReference type="RefSeq" id="WP_013420220.1">
    <property type="nucleotide sequence ID" value="NC_014664.1"/>
</dbReference>
<dbReference type="Gene3D" id="2.40.240.50">
    <property type="entry name" value="Barwin-like endoglucanases"/>
    <property type="match status" value="1"/>
</dbReference>
<dbReference type="HOGENOM" id="CLU_037751_0_0_5"/>
<comment type="catalytic activity">
    <reaction evidence="1">
        <text>Exolytic cleavage of the (1-&gt;4)-beta-glycosidic linkage between N-acetylmuramic acid (MurNAc) and N-acetylglucosamine (GlcNAc) residues in peptidoglycan, from either the reducing or the non-reducing ends of the peptidoglycan chains, with concomitant formation of a 1,6-anhydrobond in the MurNAc residue.</text>
        <dbReference type="EC" id="4.2.2.n1"/>
    </reaction>
</comment>
<keyword evidence="3" id="KW-0456">Lyase</keyword>
<name>E3I6X4_RHOVT</name>
<dbReference type="EMBL" id="CP002292">
    <property type="protein sequence ID" value="ADP71842.1"/>
    <property type="molecule type" value="Genomic_DNA"/>
</dbReference>
<dbReference type="CDD" id="cd14485">
    <property type="entry name" value="mltA_like_LT_A"/>
    <property type="match status" value="1"/>
</dbReference>
<evidence type="ECO:0000259" key="6">
    <source>
        <dbReference type="SMART" id="SM00925"/>
    </source>
</evidence>
<dbReference type="GO" id="GO:0009253">
    <property type="term" value="P:peptidoglycan catabolic process"/>
    <property type="evidence" value="ECO:0007669"/>
    <property type="project" value="TreeGrafter"/>
</dbReference>
<dbReference type="CDD" id="cd14668">
    <property type="entry name" value="mlta_B"/>
    <property type="match status" value="1"/>
</dbReference>
<dbReference type="Gene3D" id="2.40.40.10">
    <property type="entry name" value="RlpA-like domain"/>
    <property type="match status" value="1"/>
</dbReference>
<evidence type="ECO:0000256" key="2">
    <source>
        <dbReference type="ARBA" id="ARBA00012587"/>
    </source>
</evidence>
<proteinExistence type="predicted"/>
<dbReference type="eggNOG" id="COG2821">
    <property type="taxonomic scope" value="Bacteria"/>
</dbReference>
<keyword evidence="8" id="KW-1185">Reference proteome</keyword>
<sequence length="355" mass="38154">MTAEARDAALWRWQHSGASSAVLSLEPMDFDAIPGWRDDNHADALACYLRSAALAPHLQRPAGDPAGVLADSEAARVFFEAHFRPCRVSAEQGLLTSYFEPVLEGSRTRSAAFPVPVYRRPPDLSLLPTEHPLAAQGLSAARATAAGFEPYFTRGEIEAGALEDRGRALLYLADAVDAFIMHVQGSGVVVLEDGARVRLTFDGKNGHPYTSISKWLIAHGELSVEDAHLEGMKAWLRAEPGREAVLAENRSYIFFRELDTSAAAPRGSSGVELYPGRSLATDPAFHPAGTLLWVSAPGLTFQGIRFQRLTVAQDTGSAIKGPQRGDIFAGTGDAAGESAGAVRHSCDFIVFQPRC</sequence>
<dbReference type="SMART" id="SM00925">
    <property type="entry name" value="MltA"/>
    <property type="match status" value="1"/>
</dbReference>
<gene>
    <name evidence="7" type="ordered locus">Rvan_2628</name>
</gene>
<evidence type="ECO:0000256" key="4">
    <source>
        <dbReference type="ARBA" id="ARBA00023316"/>
    </source>
</evidence>
<evidence type="ECO:0000313" key="8">
    <source>
        <dbReference type="Proteomes" id="UP000001399"/>
    </source>
</evidence>
<dbReference type="Pfam" id="PF06725">
    <property type="entry name" value="3D"/>
    <property type="match status" value="1"/>
</dbReference>
<dbReference type="PIRSF" id="PIRSF019422">
    <property type="entry name" value="MltA"/>
    <property type="match status" value="1"/>
</dbReference>
<dbReference type="GO" id="GO:0019867">
    <property type="term" value="C:outer membrane"/>
    <property type="evidence" value="ECO:0007669"/>
    <property type="project" value="InterPro"/>
</dbReference>
<evidence type="ECO:0000313" key="7">
    <source>
        <dbReference type="EMBL" id="ADP71842.1"/>
    </source>
</evidence>
<dbReference type="KEGG" id="rva:Rvan_2628"/>
<feature type="domain" description="Lytic transglycosylase MltA" evidence="6">
    <location>
        <begin position="102"/>
        <end position="256"/>
    </location>
</feature>
<dbReference type="GO" id="GO:0009254">
    <property type="term" value="P:peptidoglycan turnover"/>
    <property type="evidence" value="ECO:0007669"/>
    <property type="project" value="InterPro"/>
</dbReference>
<dbReference type="InterPro" id="IPR036908">
    <property type="entry name" value="RlpA-like_sf"/>
</dbReference>
<evidence type="ECO:0000256" key="5">
    <source>
        <dbReference type="ARBA" id="ARBA00030918"/>
    </source>
</evidence>
<dbReference type="PANTHER" id="PTHR30124">
    <property type="entry name" value="MEMBRANE-BOUND LYTIC MUREIN TRANSGLYCOSYLASE A"/>
    <property type="match status" value="1"/>
</dbReference>
<keyword evidence="4" id="KW-0961">Cell wall biogenesis/degradation</keyword>
<dbReference type="InterPro" id="IPR005300">
    <property type="entry name" value="MltA_B"/>
</dbReference>
<dbReference type="EC" id="4.2.2.n1" evidence="2"/>
<organism evidence="7 8">
    <name type="scientific">Rhodomicrobium vannielii (strain ATCC 17100 / DSM 162 / LMG 4299 / NCIMB 10020 / ATH 3.1.1)</name>
    <dbReference type="NCBI Taxonomy" id="648757"/>
    <lineage>
        <taxon>Bacteria</taxon>
        <taxon>Pseudomonadati</taxon>
        <taxon>Pseudomonadota</taxon>
        <taxon>Alphaproteobacteria</taxon>
        <taxon>Hyphomicrobiales</taxon>
        <taxon>Hyphomicrobiaceae</taxon>
        <taxon>Rhodomicrobium</taxon>
    </lineage>
</organism>
<dbReference type="AlphaFoldDB" id="E3I6X4"/>
<evidence type="ECO:0000256" key="3">
    <source>
        <dbReference type="ARBA" id="ARBA00023239"/>
    </source>
</evidence>
<dbReference type="PANTHER" id="PTHR30124:SF0">
    <property type="entry name" value="MEMBRANE-BOUND LYTIC MUREIN TRANSGLYCOSYLASE A"/>
    <property type="match status" value="1"/>
</dbReference>
<accession>E3I6X4</accession>
<protein>
    <recommendedName>
        <fullName evidence="2">peptidoglycan lytic exotransglycosylase</fullName>
        <ecNumber evidence="2">4.2.2.n1</ecNumber>
    </recommendedName>
    <alternativeName>
        <fullName evidence="5">Murein hydrolase A</fullName>
    </alternativeName>
</protein>
<dbReference type="GO" id="GO:0071555">
    <property type="term" value="P:cell wall organization"/>
    <property type="evidence" value="ECO:0007669"/>
    <property type="project" value="UniProtKB-KW"/>
</dbReference>
<dbReference type="Proteomes" id="UP000001399">
    <property type="component" value="Chromosome"/>
</dbReference>
<dbReference type="STRING" id="648757.Rvan_2628"/>
<dbReference type="SUPFAM" id="SSF50685">
    <property type="entry name" value="Barwin-like endoglucanases"/>
    <property type="match status" value="1"/>
</dbReference>
<evidence type="ECO:0000256" key="1">
    <source>
        <dbReference type="ARBA" id="ARBA00001420"/>
    </source>
</evidence>
<dbReference type="Pfam" id="PF03562">
    <property type="entry name" value="MltA"/>
    <property type="match status" value="1"/>
</dbReference>
<reference evidence="8" key="1">
    <citation type="journal article" date="2011" name="J. Bacteriol.">
        <title>Genome sequences of eight morphologically diverse alphaproteobacteria.</title>
        <authorList>
            <consortium name="US DOE Joint Genome Institute"/>
            <person name="Brown P.J."/>
            <person name="Kysela D.T."/>
            <person name="Buechlein A."/>
            <person name="Hemmerich C."/>
            <person name="Brun Y.V."/>
        </authorList>
    </citation>
    <scope>NUCLEOTIDE SEQUENCE [LARGE SCALE GENOMIC DNA]</scope>
    <source>
        <strain evidence="8">ATCC 17100 / ATH 3.1.1 / DSM 162 / LMG 4299</strain>
    </source>
</reference>
<dbReference type="InterPro" id="IPR010611">
    <property type="entry name" value="3D_dom"/>
</dbReference>